<protein>
    <recommendedName>
        <fullName evidence="1">Transposase IS200-like domain-containing protein</fullName>
    </recommendedName>
</protein>
<organism evidence="2 3">
    <name type="scientific">Candidatus Kerfeldbacteria bacterium CG08_land_8_20_14_0_20_40_16</name>
    <dbReference type="NCBI Taxonomy" id="2014244"/>
    <lineage>
        <taxon>Bacteria</taxon>
        <taxon>Candidatus Kerfeldiibacteriota</taxon>
    </lineage>
</organism>
<name>A0A2H0YXI7_9BACT</name>
<evidence type="ECO:0000313" key="3">
    <source>
        <dbReference type="Proteomes" id="UP000231542"/>
    </source>
</evidence>
<reference evidence="2 3" key="1">
    <citation type="submission" date="2017-09" db="EMBL/GenBank/DDBJ databases">
        <title>Depth-based differentiation of microbial function through sediment-hosted aquifers and enrichment of novel symbionts in the deep terrestrial subsurface.</title>
        <authorList>
            <person name="Probst A.J."/>
            <person name="Ladd B."/>
            <person name="Jarett J.K."/>
            <person name="Geller-Mcgrath D.E."/>
            <person name="Sieber C.M."/>
            <person name="Emerson J.B."/>
            <person name="Anantharaman K."/>
            <person name="Thomas B.C."/>
            <person name="Malmstrom R."/>
            <person name="Stieglmeier M."/>
            <person name="Klingl A."/>
            <person name="Woyke T."/>
            <person name="Ryan C.M."/>
            <person name="Banfield J.F."/>
        </authorList>
    </citation>
    <scope>NUCLEOTIDE SEQUENCE [LARGE SCALE GENOMIC DNA]</scope>
    <source>
        <strain evidence="2">CG08_land_8_20_14_0_20_40_16</strain>
    </source>
</reference>
<dbReference type="EMBL" id="PEXU01000006">
    <property type="protein sequence ID" value="PIS43009.1"/>
    <property type="molecule type" value="Genomic_DNA"/>
</dbReference>
<dbReference type="InterPro" id="IPR052715">
    <property type="entry name" value="RAYT_transposase"/>
</dbReference>
<dbReference type="GO" id="GO:0004803">
    <property type="term" value="F:transposase activity"/>
    <property type="evidence" value="ECO:0007669"/>
    <property type="project" value="InterPro"/>
</dbReference>
<dbReference type="GO" id="GO:0043565">
    <property type="term" value="F:sequence-specific DNA binding"/>
    <property type="evidence" value="ECO:0007669"/>
    <property type="project" value="TreeGrafter"/>
</dbReference>
<evidence type="ECO:0000259" key="1">
    <source>
        <dbReference type="SMART" id="SM01321"/>
    </source>
</evidence>
<dbReference type="SUPFAM" id="SSF143422">
    <property type="entry name" value="Transposase IS200-like"/>
    <property type="match status" value="1"/>
</dbReference>
<dbReference type="PANTHER" id="PTHR36966">
    <property type="entry name" value="REP-ASSOCIATED TYROSINE TRANSPOSASE"/>
    <property type="match status" value="1"/>
</dbReference>
<feature type="domain" description="Transposase IS200-like" evidence="1">
    <location>
        <begin position="8"/>
        <end position="147"/>
    </location>
</feature>
<dbReference type="AlphaFoldDB" id="A0A2H0YXI7"/>
<dbReference type="Gene3D" id="3.30.70.1290">
    <property type="entry name" value="Transposase IS200-like"/>
    <property type="match status" value="1"/>
</dbReference>
<accession>A0A2H0YXI7</accession>
<sequence length="174" mass="20613">MTQRRIYQDEYPYFVTFNTKEGSPIFEETKYAKLLSDIIINTGRLKRFDILAYQIMPEHVHLMVWRGAIAGAEAHDMPRAQPSAVAIGNAAAGKTISDLMHGIKSFYCKTIRDKYRINHPIFQKRFYTRIINNQKYLETIIEYIKQNPIKAELPEKYRKLPYQYFNWPAIRKLF</sequence>
<dbReference type="SMART" id="SM01321">
    <property type="entry name" value="Y1_Tnp"/>
    <property type="match status" value="1"/>
</dbReference>
<dbReference type="InterPro" id="IPR002686">
    <property type="entry name" value="Transposase_17"/>
</dbReference>
<dbReference type="GO" id="GO:0006313">
    <property type="term" value="P:DNA transposition"/>
    <property type="evidence" value="ECO:0007669"/>
    <property type="project" value="InterPro"/>
</dbReference>
<gene>
    <name evidence="2" type="ORF">COT24_00520</name>
</gene>
<proteinExistence type="predicted"/>
<comment type="caution">
    <text evidence="2">The sequence shown here is derived from an EMBL/GenBank/DDBJ whole genome shotgun (WGS) entry which is preliminary data.</text>
</comment>
<dbReference type="PANTHER" id="PTHR36966:SF1">
    <property type="entry name" value="REP-ASSOCIATED TYROSINE TRANSPOSASE"/>
    <property type="match status" value="1"/>
</dbReference>
<dbReference type="Proteomes" id="UP000231542">
    <property type="component" value="Unassembled WGS sequence"/>
</dbReference>
<dbReference type="InterPro" id="IPR036515">
    <property type="entry name" value="Transposase_17_sf"/>
</dbReference>
<evidence type="ECO:0000313" key="2">
    <source>
        <dbReference type="EMBL" id="PIS43009.1"/>
    </source>
</evidence>